<accession>A0ABR1C305</accession>
<sequence>MSSVKRRWCYQSVSTSSISMGAGVAHFLLAAIIFSTMVTCRSMPTNAFEYKRMLQEIIDGADTPYRVFPMAMFPDRLPAPVKTYW</sequence>
<dbReference type="Proteomes" id="UP001303046">
    <property type="component" value="Unassembled WGS sequence"/>
</dbReference>
<feature type="transmembrane region" description="Helical" evidence="1">
    <location>
        <begin position="20"/>
        <end position="43"/>
    </location>
</feature>
<keyword evidence="1" id="KW-0812">Transmembrane</keyword>
<protein>
    <submittedName>
        <fullName evidence="2">Uncharacterized protein</fullName>
    </submittedName>
</protein>
<evidence type="ECO:0000256" key="1">
    <source>
        <dbReference type="SAM" id="Phobius"/>
    </source>
</evidence>
<keyword evidence="1" id="KW-1133">Transmembrane helix</keyword>
<keyword evidence="1" id="KW-0472">Membrane</keyword>
<keyword evidence="3" id="KW-1185">Reference proteome</keyword>
<proteinExistence type="predicted"/>
<reference evidence="2 3" key="1">
    <citation type="submission" date="2023-08" db="EMBL/GenBank/DDBJ databases">
        <title>A Necator americanus chromosomal reference genome.</title>
        <authorList>
            <person name="Ilik V."/>
            <person name="Petrzelkova K.J."/>
            <person name="Pardy F."/>
            <person name="Fuh T."/>
            <person name="Niatou-Singa F.S."/>
            <person name="Gouil Q."/>
            <person name="Baker L."/>
            <person name="Ritchie M.E."/>
            <person name="Jex A.R."/>
            <person name="Gazzola D."/>
            <person name="Li H."/>
            <person name="Toshio Fujiwara R."/>
            <person name="Zhan B."/>
            <person name="Aroian R.V."/>
            <person name="Pafco B."/>
            <person name="Schwarz E.M."/>
        </authorList>
    </citation>
    <scope>NUCLEOTIDE SEQUENCE [LARGE SCALE GENOMIC DNA]</scope>
    <source>
        <strain evidence="2 3">Aroian</strain>
        <tissue evidence="2">Whole animal</tissue>
    </source>
</reference>
<organism evidence="2 3">
    <name type="scientific">Necator americanus</name>
    <name type="common">Human hookworm</name>
    <dbReference type="NCBI Taxonomy" id="51031"/>
    <lineage>
        <taxon>Eukaryota</taxon>
        <taxon>Metazoa</taxon>
        <taxon>Ecdysozoa</taxon>
        <taxon>Nematoda</taxon>
        <taxon>Chromadorea</taxon>
        <taxon>Rhabditida</taxon>
        <taxon>Rhabditina</taxon>
        <taxon>Rhabditomorpha</taxon>
        <taxon>Strongyloidea</taxon>
        <taxon>Ancylostomatidae</taxon>
        <taxon>Bunostominae</taxon>
        <taxon>Necator</taxon>
    </lineage>
</organism>
<evidence type="ECO:0000313" key="3">
    <source>
        <dbReference type="Proteomes" id="UP001303046"/>
    </source>
</evidence>
<evidence type="ECO:0000313" key="2">
    <source>
        <dbReference type="EMBL" id="KAK6732924.1"/>
    </source>
</evidence>
<gene>
    <name evidence="2" type="primary">Necator_chrII.g4771</name>
    <name evidence="2" type="ORF">RB195_016979</name>
</gene>
<name>A0ABR1C305_NECAM</name>
<dbReference type="EMBL" id="JAVFWL010000002">
    <property type="protein sequence ID" value="KAK6732924.1"/>
    <property type="molecule type" value="Genomic_DNA"/>
</dbReference>
<comment type="caution">
    <text evidence="2">The sequence shown here is derived from an EMBL/GenBank/DDBJ whole genome shotgun (WGS) entry which is preliminary data.</text>
</comment>